<feature type="binding site" evidence="13">
    <location>
        <position position="95"/>
    </location>
    <ligand>
        <name>Mg(2+)</name>
        <dbReference type="ChEBI" id="CHEBI:18420"/>
    </ligand>
</feature>
<evidence type="ECO:0000256" key="11">
    <source>
        <dbReference type="ARBA" id="ARBA00023447"/>
    </source>
</evidence>
<protein>
    <recommendedName>
        <fullName evidence="12 13">Holliday junction resolvase RecU</fullName>
        <ecNumber evidence="13">3.1.21.10</ecNumber>
    </recommendedName>
    <alternativeName>
        <fullName evidence="13">Recombination protein U homolog</fullName>
    </alternativeName>
</protein>
<keyword evidence="6 13" id="KW-0227">DNA damage</keyword>
<gene>
    <name evidence="13" type="primary">recU</name>
    <name evidence="14" type="ORF">WMO43_07310</name>
</gene>
<keyword evidence="10 13" id="KW-0234">DNA repair</keyword>
<dbReference type="EMBL" id="JBBMEX010000006">
    <property type="protein sequence ID" value="MEQ2557675.1"/>
    <property type="molecule type" value="Genomic_DNA"/>
</dbReference>
<dbReference type="InterPro" id="IPR011856">
    <property type="entry name" value="tRNA_endonuc-like_dom_sf"/>
</dbReference>
<organism evidence="14 15">
    <name type="scientific">Maccoyibacter intestinihominis</name>
    <dbReference type="NCBI Taxonomy" id="3133499"/>
    <lineage>
        <taxon>Bacteria</taxon>
        <taxon>Bacillati</taxon>
        <taxon>Bacillota</taxon>
        <taxon>Clostridia</taxon>
        <taxon>Lachnospirales</taxon>
        <taxon>Lachnospiraceae</taxon>
        <taxon>Maccoyibacter</taxon>
    </lineage>
</organism>
<dbReference type="HAMAP" id="MF_00130">
    <property type="entry name" value="RecU"/>
    <property type="match status" value="1"/>
</dbReference>
<evidence type="ECO:0000313" key="14">
    <source>
        <dbReference type="EMBL" id="MEQ2557675.1"/>
    </source>
</evidence>
<dbReference type="Proteomes" id="UP001454489">
    <property type="component" value="Unassembled WGS sequence"/>
</dbReference>
<evidence type="ECO:0000256" key="1">
    <source>
        <dbReference type="ARBA" id="ARBA00004496"/>
    </source>
</evidence>
<keyword evidence="9 13" id="KW-0233">DNA recombination</keyword>
<dbReference type="PIRSF" id="PIRSF037785">
    <property type="entry name" value="RecU"/>
    <property type="match status" value="1"/>
</dbReference>
<comment type="similarity">
    <text evidence="11 13">Belongs to the RecU family.</text>
</comment>
<comment type="catalytic activity">
    <reaction evidence="13">
        <text>Endonucleolytic cleavage at a junction such as a reciprocal single-stranded crossover between two homologous DNA duplexes (Holliday junction).</text>
        <dbReference type="EC" id="3.1.21.10"/>
    </reaction>
</comment>
<feature type="binding site" evidence="13">
    <location>
        <position position="64"/>
    </location>
    <ligand>
        <name>Mg(2+)</name>
        <dbReference type="ChEBI" id="CHEBI:18420"/>
    </ligand>
</feature>
<comment type="function">
    <text evidence="13">Endonuclease that resolves Holliday junction intermediates in genetic recombination. Cleaves mobile four-strand junctions by introducing symmetrical nicks in paired strands. Promotes annealing of linear ssDNA with homologous dsDNA. Required for DNA repair, homologous recombination and chromosome segregation.</text>
</comment>
<keyword evidence="8 13" id="KW-0460">Magnesium</keyword>
<keyword evidence="2 13" id="KW-0963">Cytoplasm</keyword>
<dbReference type="InterPro" id="IPR004612">
    <property type="entry name" value="Resolv_RecU"/>
</dbReference>
<evidence type="ECO:0000256" key="6">
    <source>
        <dbReference type="ARBA" id="ARBA00022763"/>
    </source>
</evidence>
<name>A0ABV1HD78_9FIRM</name>
<evidence type="ECO:0000256" key="2">
    <source>
        <dbReference type="ARBA" id="ARBA00022490"/>
    </source>
</evidence>
<dbReference type="SUPFAM" id="SSF52980">
    <property type="entry name" value="Restriction endonuclease-like"/>
    <property type="match status" value="1"/>
</dbReference>
<keyword evidence="3 13" id="KW-0540">Nuclease</keyword>
<evidence type="ECO:0000256" key="5">
    <source>
        <dbReference type="ARBA" id="ARBA00022759"/>
    </source>
</evidence>
<evidence type="ECO:0000313" key="15">
    <source>
        <dbReference type="Proteomes" id="UP001454489"/>
    </source>
</evidence>
<evidence type="ECO:0000256" key="9">
    <source>
        <dbReference type="ARBA" id="ARBA00023172"/>
    </source>
</evidence>
<feature type="site" description="Transition state stabilizer" evidence="13">
    <location>
        <position position="79"/>
    </location>
</feature>
<evidence type="ECO:0000256" key="4">
    <source>
        <dbReference type="ARBA" id="ARBA00022723"/>
    </source>
</evidence>
<keyword evidence="15" id="KW-1185">Reference proteome</keyword>
<dbReference type="Gene3D" id="3.40.1350.10">
    <property type="match status" value="1"/>
</dbReference>
<feature type="binding site" evidence="13">
    <location>
        <position position="77"/>
    </location>
    <ligand>
        <name>Mg(2+)</name>
        <dbReference type="ChEBI" id="CHEBI:18420"/>
    </ligand>
</feature>
<dbReference type="EC" id="3.1.21.10" evidence="13"/>
<sequence length="177" mass="20677">MPTWNSRGLRGSTLEEFINRTNEKYAEHGLALIQKVPTPITPINIDKATRHITLAYFDQKSTVDYIGAVQGIPVCFDAKECHTDTFPLANIHPHQVQFMEDFEKQGGISFLLISFTHKDEFYYLRHQKLMEFWNRMETGGRKSFRYEELEKDFFLKGKGVILVPYLDGIQKDLEIRE</sequence>
<feature type="binding site" evidence="13">
    <location>
        <position position="62"/>
    </location>
    <ligand>
        <name>Mg(2+)</name>
        <dbReference type="ChEBI" id="CHEBI:18420"/>
    </ligand>
</feature>
<accession>A0ABV1HD78</accession>
<evidence type="ECO:0000256" key="12">
    <source>
        <dbReference type="ARBA" id="ARBA00029523"/>
    </source>
</evidence>
<reference evidence="14 15" key="1">
    <citation type="submission" date="2024-03" db="EMBL/GenBank/DDBJ databases">
        <title>Human intestinal bacterial collection.</title>
        <authorList>
            <person name="Pauvert C."/>
            <person name="Hitch T.C.A."/>
            <person name="Clavel T."/>
        </authorList>
    </citation>
    <scope>NUCLEOTIDE SEQUENCE [LARGE SCALE GENOMIC DNA]</scope>
    <source>
        <strain evidence="14 15">CLA-AA-H185</strain>
    </source>
</reference>
<evidence type="ECO:0000256" key="3">
    <source>
        <dbReference type="ARBA" id="ARBA00022722"/>
    </source>
</evidence>
<proteinExistence type="inferred from homology"/>
<evidence type="ECO:0000256" key="13">
    <source>
        <dbReference type="HAMAP-Rule" id="MF_00130"/>
    </source>
</evidence>
<comment type="subcellular location">
    <subcellularLocation>
        <location evidence="1 13">Cytoplasm</location>
    </subcellularLocation>
</comment>
<dbReference type="Pfam" id="PF03838">
    <property type="entry name" value="RecU"/>
    <property type="match status" value="1"/>
</dbReference>
<comment type="caution">
    <text evidence="14">The sequence shown here is derived from an EMBL/GenBank/DDBJ whole genome shotgun (WGS) entry which is preliminary data.</text>
</comment>
<keyword evidence="7 13" id="KW-0378">Hydrolase</keyword>
<comment type="cofactor">
    <cofactor evidence="13">
        <name>Mg(2+)</name>
        <dbReference type="ChEBI" id="CHEBI:18420"/>
    </cofactor>
    <text evidence="13">Binds 1 Mg(2+) ion per subunit.</text>
</comment>
<evidence type="ECO:0000256" key="10">
    <source>
        <dbReference type="ARBA" id="ARBA00023204"/>
    </source>
</evidence>
<keyword evidence="5 13" id="KW-0255">Endonuclease</keyword>
<dbReference type="CDD" id="cd22354">
    <property type="entry name" value="RecU-like"/>
    <property type="match status" value="1"/>
</dbReference>
<evidence type="ECO:0000256" key="7">
    <source>
        <dbReference type="ARBA" id="ARBA00022801"/>
    </source>
</evidence>
<dbReference type="RefSeq" id="WP_353530743.1">
    <property type="nucleotide sequence ID" value="NZ_JBBMEX010000006.1"/>
</dbReference>
<evidence type="ECO:0000256" key="8">
    <source>
        <dbReference type="ARBA" id="ARBA00022842"/>
    </source>
</evidence>
<keyword evidence="4 13" id="KW-0479">Metal-binding</keyword>
<dbReference type="InterPro" id="IPR011335">
    <property type="entry name" value="Restrct_endonuc-II-like"/>
</dbReference>